<feature type="active site" description="Proton donor" evidence="7">
    <location>
        <position position="337"/>
    </location>
</feature>
<keyword evidence="11" id="KW-1185">Reference proteome</keyword>
<dbReference type="Proteomes" id="UP000479132">
    <property type="component" value="Unassembled WGS sequence"/>
</dbReference>
<evidence type="ECO:0000313" key="11">
    <source>
        <dbReference type="Proteomes" id="UP000479132"/>
    </source>
</evidence>
<dbReference type="HAMAP" id="MF_02120">
    <property type="entry name" value="LysA"/>
    <property type="match status" value="1"/>
</dbReference>
<keyword evidence="5" id="KW-0028">Amino-acid biosynthesis</keyword>
<dbReference type="PRINTS" id="PR01181">
    <property type="entry name" value="DAPDCRBXLASE"/>
</dbReference>
<accession>A0A6M1TAM2</accession>
<dbReference type="InterPro" id="IPR009006">
    <property type="entry name" value="Ala_racemase/Decarboxylase_C"/>
</dbReference>
<reference evidence="10 11" key="1">
    <citation type="submission" date="2020-02" db="EMBL/GenBank/DDBJ databases">
        <title>Aliifodinibius halophilus 2W32, complete genome.</title>
        <authorList>
            <person name="Li Y."/>
            <person name="Wu S."/>
        </authorList>
    </citation>
    <scope>NUCLEOTIDE SEQUENCE [LARGE SCALE GENOMIC DNA]</scope>
    <source>
        <strain evidence="10 11">2W32</strain>
    </source>
</reference>
<keyword evidence="5 8" id="KW-0457">Lysine biosynthesis</keyword>
<feature type="binding site" evidence="5">
    <location>
        <position position="365"/>
    </location>
    <ligand>
        <name>pyridoxal 5'-phosphate</name>
        <dbReference type="ChEBI" id="CHEBI:597326"/>
    </ligand>
</feature>
<sequence length="410" mass="46147">MQLKNATYHIQDISMEALAEKYGTPLFVYNAFTIDRQINRLQNAFDGFPHRINYAAKSLTNIAVLKLMCSYGLGLDVVSVNELQMGLDAGFDADDILFTSNSVSFEEIKEAIARGVKVNIDSLSLLETFGKEYGGSQPCSIRLKLDPLVGEHEASTEWHNKSKFGIHYSRLDDIKALIDTYNLDIVGLHVHNSSSFLDIPVYVKAAKRMFDIARSFEGLDFIDFGGGITVPFHPEDETIDVNKLGKALTTEVHSFYDDYGSRPEIWFEPGRFLVSECGYLLCSVTVLKGDRDLPYAGTDTGFNHLLRPKLYGAYHDICNISNPEGELQNYHITGNMCETDFLGRDRPVARIREGDILCIKNAGAYGACMASNYNSRLRPAEVMIREGKVQLIRERETYEDLVRNQLDVSW</sequence>
<feature type="binding site" evidence="5">
    <location>
        <position position="227"/>
    </location>
    <ligand>
        <name>pyridoxal 5'-phosphate</name>
        <dbReference type="ChEBI" id="CHEBI:597326"/>
    </ligand>
</feature>
<keyword evidence="2 5" id="KW-0210">Decarboxylase</keyword>
<dbReference type="PANTHER" id="PTHR43727:SF2">
    <property type="entry name" value="GROUP IV DECARBOXYLASE"/>
    <property type="match status" value="1"/>
</dbReference>
<dbReference type="InterPro" id="IPR022644">
    <property type="entry name" value="De-COase2_N"/>
</dbReference>
<keyword evidence="4 5" id="KW-0456">Lyase</keyword>
<evidence type="ECO:0000256" key="5">
    <source>
        <dbReference type="HAMAP-Rule" id="MF_02120"/>
    </source>
</evidence>
<evidence type="ECO:0000256" key="4">
    <source>
        <dbReference type="ARBA" id="ARBA00023239"/>
    </source>
</evidence>
<gene>
    <name evidence="5 10" type="primary">lysA</name>
    <name evidence="10" type="ORF">G3569_11970</name>
</gene>
<dbReference type="FunFam" id="3.20.20.10:FF:000003">
    <property type="entry name" value="Diaminopimelate decarboxylase"/>
    <property type="match status" value="1"/>
</dbReference>
<feature type="binding site" evidence="5">
    <location>
        <position position="311"/>
    </location>
    <ligand>
        <name>substrate</name>
    </ligand>
</feature>
<dbReference type="UniPathway" id="UPA00034">
    <property type="reaction ID" value="UER00027"/>
</dbReference>
<evidence type="ECO:0000256" key="7">
    <source>
        <dbReference type="PIRSR" id="PIRSR600183-50"/>
    </source>
</evidence>
<dbReference type="NCBIfam" id="TIGR01048">
    <property type="entry name" value="lysA"/>
    <property type="match status" value="1"/>
</dbReference>
<comment type="pathway">
    <text evidence="5 8">Amino-acid biosynthesis; L-lysine biosynthesis via DAP pathway; L-lysine from DL-2,6-diaminopimelate: step 1/1.</text>
</comment>
<dbReference type="InterPro" id="IPR002986">
    <property type="entry name" value="DAP_deCOOHase_LysA"/>
</dbReference>
<dbReference type="CDD" id="cd06828">
    <property type="entry name" value="PLPDE_III_DapDC"/>
    <property type="match status" value="1"/>
</dbReference>
<evidence type="ECO:0000256" key="2">
    <source>
        <dbReference type="ARBA" id="ARBA00022793"/>
    </source>
</evidence>
<dbReference type="GO" id="GO:0030170">
    <property type="term" value="F:pyridoxal phosphate binding"/>
    <property type="evidence" value="ECO:0007669"/>
    <property type="project" value="UniProtKB-UniRule"/>
</dbReference>
<dbReference type="EC" id="4.1.1.20" evidence="5 6"/>
<feature type="binding site" evidence="5">
    <location>
        <position position="338"/>
    </location>
    <ligand>
        <name>substrate</name>
    </ligand>
</feature>
<comment type="similarity">
    <text evidence="5">Belongs to the Orn/Lys/Arg decarboxylase class-II family. LysA subfamily.</text>
</comment>
<keyword evidence="3 5" id="KW-0663">Pyridoxal phosphate</keyword>
<comment type="cofactor">
    <cofactor evidence="1 5 7 8">
        <name>pyridoxal 5'-phosphate</name>
        <dbReference type="ChEBI" id="CHEBI:597326"/>
    </cofactor>
</comment>
<organism evidence="10 11">
    <name type="scientific">Fodinibius halophilus</name>
    <dbReference type="NCBI Taxonomy" id="1736908"/>
    <lineage>
        <taxon>Bacteria</taxon>
        <taxon>Pseudomonadati</taxon>
        <taxon>Balneolota</taxon>
        <taxon>Balneolia</taxon>
        <taxon>Balneolales</taxon>
        <taxon>Balneolaceae</taxon>
        <taxon>Fodinibius</taxon>
    </lineage>
</organism>
<dbReference type="Pfam" id="PF02784">
    <property type="entry name" value="Orn_Arg_deC_N"/>
    <property type="match status" value="1"/>
</dbReference>
<dbReference type="InterPro" id="IPR029066">
    <property type="entry name" value="PLP-binding_barrel"/>
</dbReference>
<name>A0A6M1TAM2_9BACT</name>
<feature type="domain" description="Orn/DAP/Arg decarboxylase 2 N-terminal" evidence="9">
    <location>
        <begin position="34"/>
        <end position="275"/>
    </location>
</feature>
<dbReference type="PROSITE" id="PS00878">
    <property type="entry name" value="ODR_DC_2_1"/>
    <property type="match status" value="1"/>
</dbReference>
<dbReference type="Gene3D" id="3.20.20.10">
    <property type="entry name" value="Alanine racemase"/>
    <property type="match status" value="1"/>
</dbReference>
<dbReference type="InterPro" id="IPR022653">
    <property type="entry name" value="De-COase2_pyr-phos_BS"/>
</dbReference>
<feature type="binding site" evidence="5">
    <location>
        <position position="307"/>
    </location>
    <ligand>
        <name>substrate</name>
    </ligand>
</feature>
<dbReference type="PANTHER" id="PTHR43727">
    <property type="entry name" value="DIAMINOPIMELATE DECARBOXYLASE"/>
    <property type="match status" value="1"/>
</dbReference>
<dbReference type="Gene3D" id="2.40.37.10">
    <property type="entry name" value="Lyase, Ornithine Decarboxylase, Chain A, domain 1"/>
    <property type="match status" value="1"/>
</dbReference>
<dbReference type="SUPFAM" id="SSF50621">
    <property type="entry name" value="Alanine racemase C-terminal domain-like"/>
    <property type="match status" value="1"/>
</dbReference>
<feature type="binding site" evidence="5">
    <location>
        <position position="365"/>
    </location>
    <ligand>
        <name>substrate</name>
    </ligand>
</feature>
<evidence type="ECO:0000256" key="1">
    <source>
        <dbReference type="ARBA" id="ARBA00001933"/>
    </source>
</evidence>
<dbReference type="InterPro" id="IPR000183">
    <property type="entry name" value="Orn/DAP/Arg_de-COase"/>
</dbReference>
<dbReference type="GO" id="GO:0008836">
    <property type="term" value="F:diaminopimelate decarboxylase activity"/>
    <property type="evidence" value="ECO:0007669"/>
    <property type="project" value="UniProtKB-UniRule"/>
</dbReference>
<dbReference type="AlphaFoldDB" id="A0A6M1TAM2"/>
<dbReference type="PRINTS" id="PR01179">
    <property type="entry name" value="ODADCRBXLASE"/>
</dbReference>
<evidence type="ECO:0000256" key="8">
    <source>
        <dbReference type="RuleBase" id="RU003738"/>
    </source>
</evidence>
<protein>
    <recommendedName>
        <fullName evidence="5 6">Diaminopimelate decarboxylase</fullName>
        <shortName evidence="5">DAP decarboxylase</shortName>
        <shortName evidence="5">DAPDC</shortName>
        <ecNumber evidence="5 6">4.1.1.20</ecNumber>
    </recommendedName>
</protein>
<dbReference type="RefSeq" id="WP_165269431.1">
    <property type="nucleotide sequence ID" value="NZ_JAALLS010000015.1"/>
</dbReference>
<dbReference type="SUPFAM" id="SSF51419">
    <property type="entry name" value="PLP-binding barrel"/>
    <property type="match status" value="1"/>
</dbReference>
<proteinExistence type="inferred from homology"/>
<feature type="binding site" evidence="5">
    <location>
        <position position="271"/>
    </location>
    <ligand>
        <name>substrate</name>
    </ligand>
</feature>
<feature type="binding site" evidence="5">
    <location>
        <begin position="268"/>
        <end position="271"/>
    </location>
    <ligand>
        <name>pyridoxal 5'-phosphate</name>
        <dbReference type="ChEBI" id="CHEBI:597326"/>
    </ligand>
</feature>
<comment type="function">
    <text evidence="5">Specifically catalyzes the decarboxylation of meso-diaminopimelate (meso-DAP) to L-lysine.</text>
</comment>
<comment type="catalytic activity">
    <reaction evidence="5 8">
        <text>meso-2,6-diaminopimelate + H(+) = L-lysine + CO2</text>
        <dbReference type="Rhea" id="RHEA:15101"/>
        <dbReference type="ChEBI" id="CHEBI:15378"/>
        <dbReference type="ChEBI" id="CHEBI:16526"/>
        <dbReference type="ChEBI" id="CHEBI:32551"/>
        <dbReference type="ChEBI" id="CHEBI:57791"/>
        <dbReference type="EC" id="4.1.1.20"/>
    </reaction>
</comment>
<evidence type="ECO:0000256" key="3">
    <source>
        <dbReference type="ARBA" id="ARBA00022898"/>
    </source>
</evidence>
<dbReference type="EMBL" id="JAALLS010000015">
    <property type="protein sequence ID" value="NGP89071.1"/>
    <property type="molecule type" value="Genomic_DNA"/>
</dbReference>
<evidence type="ECO:0000259" key="9">
    <source>
        <dbReference type="Pfam" id="PF02784"/>
    </source>
</evidence>
<feature type="modified residue" description="N6-(pyridoxal phosphate)lysine" evidence="5 7">
    <location>
        <position position="57"/>
    </location>
</feature>
<comment type="caution">
    <text evidence="10">The sequence shown here is derived from an EMBL/GenBank/DDBJ whole genome shotgun (WGS) entry which is preliminary data.</text>
</comment>
<dbReference type="GO" id="GO:0009089">
    <property type="term" value="P:lysine biosynthetic process via diaminopimelate"/>
    <property type="evidence" value="ECO:0007669"/>
    <property type="project" value="UniProtKB-UniRule"/>
</dbReference>
<evidence type="ECO:0000256" key="6">
    <source>
        <dbReference type="NCBIfam" id="TIGR01048"/>
    </source>
</evidence>
<evidence type="ECO:0000313" key="10">
    <source>
        <dbReference type="EMBL" id="NGP89071.1"/>
    </source>
</evidence>
<comment type="subunit">
    <text evidence="5">Homodimer.</text>
</comment>